<dbReference type="InterPro" id="IPR050194">
    <property type="entry name" value="Glycosyltransferase_grp1"/>
</dbReference>
<dbReference type="PANTHER" id="PTHR45947">
    <property type="entry name" value="SULFOQUINOVOSYL TRANSFERASE SQD2"/>
    <property type="match status" value="1"/>
</dbReference>
<evidence type="ECO:0000259" key="2">
    <source>
        <dbReference type="Pfam" id="PF13439"/>
    </source>
</evidence>
<keyword evidence="4" id="KW-1185">Reference proteome</keyword>
<dbReference type="Proteomes" id="UP000006327">
    <property type="component" value="Unassembled WGS sequence"/>
</dbReference>
<dbReference type="Pfam" id="PF00534">
    <property type="entry name" value="Glycos_transf_1"/>
    <property type="match status" value="1"/>
</dbReference>
<name>K6YK27_9ALTE</name>
<protein>
    <submittedName>
        <fullName evidence="3">Phosphatidylinositol glycan, class A</fullName>
        <ecNumber evidence="3">2.4.1.198</ecNumber>
    </submittedName>
</protein>
<reference evidence="3 4" key="1">
    <citation type="journal article" date="2017" name="Antonie Van Leeuwenhoek">
        <title>Rhizobium rhizosphaerae sp. nov., a novel species isolated from rice rhizosphere.</title>
        <authorList>
            <person name="Zhao J.J."/>
            <person name="Zhang J."/>
            <person name="Zhang R.J."/>
            <person name="Zhang C.W."/>
            <person name="Yin H.Q."/>
            <person name="Zhang X.X."/>
        </authorList>
    </citation>
    <scope>NUCLEOTIDE SEQUENCE [LARGE SCALE GENOMIC DNA]</scope>
    <source>
        <strain evidence="3 4">BSs20135</strain>
    </source>
</reference>
<sequence>MKILVLTTLYPNSQQPRHGIFIENRVLNFKAMFPDTEIRVMAAIPWFPVASGIFGEYAKYAQIPSTEVRHNLTIYHPRYPVIPKIGMNLAPMLMAMALLPKLKQLLQDGFDFDIIDCHYFFPDGVAATWLARKLGKPVTITARGSDIHLIPQYRLPKRMINWALRNCTQAIAVCKALADEMQLLEPNCQGVKVARNGVDLVKFSPEENRDKLRRLLNISGFNLLSVGNLIELKGHHLIIEALTSLPDIHLCIAGNGPLEDSLKKQVKELNLENRVTFLGLLNQQELRDYYAASDALILASSREGWANVLLESMACGTPVIATAIWGTPEVVASDDAGLLIPERSVEHIILTIQQLVDNPPDRSAVRAYAEKFSWQQTSQLLFEIYTQAISVPNQESISKVKTL</sequence>
<dbReference type="Gene3D" id="3.40.50.2000">
    <property type="entry name" value="Glycogen Phosphorylase B"/>
    <property type="match status" value="2"/>
</dbReference>
<evidence type="ECO:0000259" key="1">
    <source>
        <dbReference type="Pfam" id="PF00534"/>
    </source>
</evidence>
<accession>K6YK27</accession>
<dbReference type="GO" id="GO:0017176">
    <property type="term" value="F:phosphatidylinositol N-acetylglucosaminyltransferase activity"/>
    <property type="evidence" value="ECO:0007669"/>
    <property type="project" value="UniProtKB-EC"/>
</dbReference>
<dbReference type="RefSeq" id="WP_007618477.1">
    <property type="nucleotide sequence ID" value="NZ_BAEO01000018.1"/>
</dbReference>
<dbReference type="OrthoDB" id="258796at2"/>
<dbReference type="InterPro" id="IPR001296">
    <property type="entry name" value="Glyco_trans_1"/>
</dbReference>
<dbReference type="Pfam" id="PF13439">
    <property type="entry name" value="Glyco_transf_4"/>
    <property type="match status" value="1"/>
</dbReference>
<dbReference type="AlphaFoldDB" id="K6YK27"/>
<dbReference type="SUPFAM" id="SSF53756">
    <property type="entry name" value="UDP-Glycosyltransferase/glycogen phosphorylase"/>
    <property type="match status" value="1"/>
</dbReference>
<gene>
    <name evidence="3" type="ORF">GARC_1570</name>
</gene>
<dbReference type="eggNOG" id="COG0438">
    <property type="taxonomic scope" value="Bacteria"/>
</dbReference>
<organism evidence="3 4">
    <name type="scientific">Paraglaciecola arctica BSs20135</name>
    <dbReference type="NCBI Taxonomy" id="493475"/>
    <lineage>
        <taxon>Bacteria</taxon>
        <taxon>Pseudomonadati</taxon>
        <taxon>Pseudomonadota</taxon>
        <taxon>Gammaproteobacteria</taxon>
        <taxon>Alteromonadales</taxon>
        <taxon>Alteromonadaceae</taxon>
        <taxon>Paraglaciecola</taxon>
    </lineage>
</organism>
<feature type="domain" description="Glycosyltransferase subfamily 4-like N-terminal" evidence="2">
    <location>
        <begin position="88"/>
        <end position="200"/>
    </location>
</feature>
<proteinExistence type="predicted"/>
<dbReference type="EMBL" id="BAEO01000018">
    <property type="protein sequence ID" value="GAC18542.1"/>
    <property type="molecule type" value="Genomic_DNA"/>
</dbReference>
<feature type="domain" description="Glycosyl transferase family 1" evidence="1">
    <location>
        <begin position="223"/>
        <end position="371"/>
    </location>
</feature>
<dbReference type="InterPro" id="IPR028098">
    <property type="entry name" value="Glyco_trans_4-like_N"/>
</dbReference>
<evidence type="ECO:0000313" key="3">
    <source>
        <dbReference type="EMBL" id="GAC18542.1"/>
    </source>
</evidence>
<dbReference type="STRING" id="493475.GARC_1570"/>
<comment type="caution">
    <text evidence="3">The sequence shown here is derived from an EMBL/GenBank/DDBJ whole genome shotgun (WGS) entry which is preliminary data.</text>
</comment>
<keyword evidence="3" id="KW-0328">Glycosyltransferase</keyword>
<dbReference type="PANTHER" id="PTHR45947:SF3">
    <property type="entry name" value="SULFOQUINOVOSYL TRANSFERASE SQD2"/>
    <property type="match status" value="1"/>
</dbReference>
<dbReference type="CDD" id="cd03798">
    <property type="entry name" value="GT4_WlbH-like"/>
    <property type="match status" value="1"/>
</dbReference>
<dbReference type="EC" id="2.4.1.198" evidence="3"/>
<keyword evidence="3" id="KW-0808">Transferase</keyword>
<evidence type="ECO:0000313" key="4">
    <source>
        <dbReference type="Proteomes" id="UP000006327"/>
    </source>
</evidence>